<evidence type="ECO:0000256" key="4">
    <source>
        <dbReference type="ARBA" id="ARBA00022840"/>
    </source>
</evidence>
<protein>
    <recommendedName>
        <fullName evidence="5">ABC transporter domain-containing protein</fullName>
    </recommendedName>
</protein>
<dbReference type="GO" id="GO:0016887">
    <property type="term" value="F:ATP hydrolysis activity"/>
    <property type="evidence" value="ECO:0007669"/>
    <property type="project" value="InterPro"/>
</dbReference>
<feature type="domain" description="ABC transporter" evidence="5">
    <location>
        <begin position="10"/>
        <end position="234"/>
    </location>
</feature>
<keyword evidence="7" id="KW-1185">Reference proteome</keyword>
<dbReference type="InterPro" id="IPR027417">
    <property type="entry name" value="P-loop_NTPase"/>
</dbReference>
<dbReference type="InterPro" id="IPR017871">
    <property type="entry name" value="ABC_transporter-like_CS"/>
</dbReference>
<dbReference type="PANTHER" id="PTHR24220">
    <property type="entry name" value="IMPORT ATP-BINDING PROTEIN"/>
    <property type="match status" value="1"/>
</dbReference>
<evidence type="ECO:0000256" key="1">
    <source>
        <dbReference type="ARBA" id="ARBA00005417"/>
    </source>
</evidence>
<dbReference type="GO" id="GO:0005886">
    <property type="term" value="C:plasma membrane"/>
    <property type="evidence" value="ECO:0007669"/>
    <property type="project" value="TreeGrafter"/>
</dbReference>
<dbReference type="PROSITE" id="PS50893">
    <property type="entry name" value="ABC_TRANSPORTER_2"/>
    <property type="match status" value="1"/>
</dbReference>
<evidence type="ECO:0000313" key="6">
    <source>
        <dbReference type="EMBL" id="KGX89841.1"/>
    </source>
</evidence>
<name>A0A0A5G9L3_9BACI</name>
<evidence type="ECO:0000313" key="7">
    <source>
        <dbReference type="Proteomes" id="UP000030528"/>
    </source>
</evidence>
<dbReference type="SUPFAM" id="SSF52540">
    <property type="entry name" value="P-loop containing nucleoside triphosphate hydrolases"/>
    <property type="match status" value="1"/>
</dbReference>
<dbReference type="EMBL" id="AVPE01000019">
    <property type="protein sequence ID" value="KGX89841.1"/>
    <property type="molecule type" value="Genomic_DNA"/>
</dbReference>
<dbReference type="eggNOG" id="COG1136">
    <property type="taxonomic scope" value="Bacteria"/>
</dbReference>
<dbReference type="GO" id="GO:0022857">
    <property type="term" value="F:transmembrane transporter activity"/>
    <property type="evidence" value="ECO:0007669"/>
    <property type="project" value="TreeGrafter"/>
</dbReference>
<dbReference type="GO" id="GO:0005524">
    <property type="term" value="F:ATP binding"/>
    <property type="evidence" value="ECO:0007669"/>
    <property type="project" value="UniProtKB-KW"/>
</dbReference>
<dbReference type="SMART" id="SM00382">
    <property type="entry name" value="AAA"/>
    <property type="match status" value="1"/>
</dbReference>
<dbReference type="STRING" id="1385510.GCA_000425205_03525"/>
<evidence type="ECO:0000256" key="2">
    <source>
        <dbReference type="ARBA" id="ARBA00022448"/>
    </source>
</evidence>
<evidence type="ECO:0000256" key="3">
    <source>
        <dbReference type="ARBA" id="ARBA00022741"/>
    </source>
</evidence>
<dbReference type="RefSeq" id="WP_026801705.1">
    <property type="nucleotide sequence ID" value="NZ_AULI01000022.1"/>
</dbReference>
<dbReference type="InterPro" id="IPR003593">
    <property type="entry name" value="AAA+_ATPase"/>
</dbReference>
<dbReference type="PANTHER" id="PTHR24220:SF86">
    <property type="entry name" value="ABC TRANSPORTER ABCH.1"/>
    <property type="match status" value="1"/>
</dbReference>
<dbReference type="AlphaFoldDB" id="A0A0A5G9L3"/>
<dbReference type="InterPro" id="IPR015854">
    <property type="entry name" value="ABC_transpr_LolD-like"/>
</dbReference>
<dbReference type="Proteomes" id="UP000030528">
    <property type="component" value="Unassembled WGS sequence"/>
</dbReference>
<comment type="caution">
    <text evidence="6">The sequence shown here is derived from an EMBL/GenBank/DDBJ whole genome shotgun (WGS) entry which is preliminary data.</text>
</comment>
<dbReference type="GO" id="GO:0098796">
    <property type="term" value="C:membrane protein complex"/>
    <property type="evidence" value="ECO:0007669"/>
    <property type="project" value="UniProtKB-ARBA"/>
</dbReference>
<dbReference type="Gene3D" id="3.40.50.300">
    <property type="entry name" value="P-loop containing nucleotide triphosphate hydrolases"/>
    <property type="match status" value="1"/>
</dbReference>
<dbReference type="Pfam" id="PF00005">
    <property type="entry name" value="ABC_tran"/>
    <property type="match status" value="1"/>
</dbReference>
<keyword evidence="3" id="KW-0547">Nucleotide-binding</keyword>
<keyword evidence="2" id="KW-0813">Transport</keyword>
<dbReference type="FunFam" id="3.40.50.300:FF:000032">
    <property type="entry name" value="Export ABC transporter ATP-binding protein"/>
    <property type="match status" value="1"/>
</dbReference>
<accession>A0A0A5G9L3</accession>
<dbReference type="CDD" id="cd03255">
    <property type="entry name" value="ABC_MJ0796_LolCDE_FtsE"/>
    <property type="match status" value="1"/>
</dbReference>
<evidence type="ECO:0000259" key="5">
    <source>
        <dbReference type="PROSITE" id="PS50893"/>
    </source>
</evidence>
<dbReference type="OrthoDB" id="9791546at2"/>
<proteinExistence type="inferred from homology"/>
<sequence length="234" mass="26630">MEQASTHPIMSLRHITKDYHTNSEVVSVLNDTNFSIYKGQMVVIMGASGSGKSTLMNIIGLLDRPTSGDIYYDNETIHNLGDESRTSLRSSSIGFVFQDYHLLPHLSAEENVSYPLYLHKEIKSQERIQKSQEMLKQLGMYERRHHYPKQLSGGEQQRVAIARSLVHNPDLILADEPTGNLDKQNEESIIELLQAITREDKAVVVVTHNEIFQHYADVFYQMVEGQLQEVSSRA</sequence>
<dbReference type="InterPro" id="IPR003439">
    <property type="entry name" value="ABC_transporter-like_ATP-bd"/>
</dbReference>
<dbReference type="InterPro" id="IPR017911">
    <property type="entry name" value="MacB-like_ATP-bd"/>
</dbReference>
<dbReference type="PROSITE" id="PS00211">
    <property type="entry name" value="ABC_TRANSPORTER_1"/>
    <property type="match status" value="1"/>
</dbReference>
<gene>
    <name evidence="6" type="ORF">N781_08980</name>
</gene>
<reference evidence="6 7" key="1">
    <citation type="submission" date="2013-08" db="EMBL/GenBank/DDBJ databases">
        <authorList>
            <person name="Huang J."/>
            <person name="Wang G."/>
        </authorList>
    </citation>
    <scope>NUCLEOTIDE SEQUENCE [LARGE SCALE GENOMIC DNA]</scope>
    <source>
        <strain evidence="6 7">JSM 076056</strain>
    </source>
</reference>
<comment type="similarity">
    <text evidence="1">Belongs to the ABC transporter superfamily.</text>
</comment>
<organism evidence="6 7">
    <name type="scientific">Pontibacillus halophilus JSM 076056 = DSM 19796</name>
    <dbReference type="NCBI Taxonomy" id="1385510"/>
    <lineage>
        <taxon>Bacteria</taxon>
        <taxon>Bacillati</taxon>
        <taxon>Bacillota</taxon>
        <taxon>Bacilli</taxon>
        <taxon>Bacillales</taxon>
        <taxon>Bacillaceae</taxon>
        <taxon>Pontibacillus</taxon>
    </lineage>
</organism>
<keyword evidence="4" id="KW-0067">ATP-binding</keyword>